<dbReference type="AlphaFoldDB" id="A0A4R6RSV6"/>
<keyword evidence="1" id="KW-1133">Transmembrane helix</keyword>
<sequence>MSYPVGYPPKKKDDGLVQLFHFIAVGALGFGAFPFWRRGFVHLGVPDFLSWLLTIVVALIWVSLVLGFINDIDEIKGFVAKIVAYLFMIAVQVALILLAIGGGAQFDAGG</sequence>
<reference evidence="2 3" key="1">
    <citation type="submission" date="2019-03" db="EMBL/GenBank/DDBJ databases">
        <title>Genomic Encyclopedia of Type Strains, Phase IV (KMG-IV): sequencing the most valuable type-strain genomes for metagenomic binning, comparative biology and taxonomic classification.</title>
        <authorList>
            <person name="Goeker M."/>
        </authorList>
    </citation>
    <scope>NUCLEOTIDE SEQUENCE [LARGE SCALE GENOMIC DNA]</scope>
    <source>
        <strain evidence="2 3">DSM 45361</strain>
    </source>
</reference>
<feature type="transmembrane region" description="Helical" evidence="1">
    <location>
        <begin position="48"/>
        <end position="70"/>
    </location>
</feature>
<accession>A0A4R6RSV6</accession>
<comment type="caution">
    <text evidence="2">The sequence shown here is derived from an EMBL/GenBank/DDBJ whole genome shotgun (WGS) entry which is preliminary data.</text>
</comment>
<gene>
    <name evidence="2" type="ORF">EV186_11195</name>
</gene>
<organism evidence="2 3">
    <name type="scientific">Labedaea rhizosphaerae</name>
    <dbReference type="NCBI Taxonomy" id="598644"/>
    <lineage>
        <taxon>Bacteria</taxon>
        <taxon>Bacillati</taxon>
        <taxon>Actinomycetota</taxon>
        <taxon>Actinomycetes</taxon>
        <taxon>Pseudonocardiales</taxon>
        <taxon>Pseudonocardiaceae</taxon>
        <taxon>Labedaea</taxon>
    </lineage>
</organism>
<proteinExistence type="predicted"/>
<dbReference type="RefSeq" id="WP_133854245.1">
    <property type="nucleotide sequence ID" value="NZ_SNXZ01000011.1"/>
</dbReference>
<dbReference type="EMBL" id="SNXZ01000011">
    <property type="protein sequence ID" value="TDP89969.1"/>
    <property type="molecule type" value="Genomic_DNA"/>
</dbReference>
<evidence type="ECO:0000256" key="1">
    <source>
        <dbReference type="SAM" id="Phobius"/>
    </source>
</evidence>
<keyword evidence="1" id="KW-0812">Transmembrane</keyword>
<keyword evidence="3" id="KW-1185">Reference proteome</keyword>
<keyword evidence="1" id="KW-0472">Membrane</keyword>
<name>A0A4R6RSV6_LABRH</name>
<evidence type="ECO:0000313" key="3">
    <source>
        <dbReference type="Proteomes" id="UP000295444"/>
    </source>
</evidence>
<feature type="transmembrane region" description="Helical" evidence="1">
    <location>
        <begin position="82"/>
        <end position="104"/>
    </location>
</feature>
<feature type="transmembrane region" description="Helical" evidence="1">
    <location>
        <begin position="16"/>
        <end position="36"/>
    </location>
</feature>
<evidence type="ECO:0000313" key="2">
    <source>
        <dbReference type="EMBL" id="TDP89969.1"/>
    </source>
</evidence>
<protein>
    <submittedName>
        <fullName evidence="2">Uncharacterized protein</fullName>
    </submittedName>
</protein>
<dbReference type="Proteomes" id="UP000295444">
    <property type="component" value="Unassembled WGS sequence"/>
</dbReference>